<evidence type="ECO:0000313" key="2">
    <source>
        <dbReference type="EMBL" id="MBO0905514.1"/>
    </source>
</evidence>
<dbReference type="Proteomes" id="UP000664288">
    <property type="component" value="Unassembled WGS sequence"/>
</dbReference>
<proteinExistence type="predicted"/>
<evidence type="ECO:0000313" key="3">
    <source>
        <dbReference type="Proteomes" id="UP000664288"/>
    </source>
</evidence>
<comment type="caution">
    <text evidence="2">The sequence shown here is derived from an EMBL/GenBank/DDBJ whole genome shotgun (WGS) entry which is preliminary data.</text>
</comment>
<dbReference type="PANTHER" id="PTHR37957">
    <property type="entry name" value="BLR7070 PROTEIN"/>
    <property type="match status" value="1"/>
</dbReference>
<dbReference type="EMBL" id="JAFMPY010000022">
    <property type="protein sequence ID" value="MBO0905514.1"/>
    <property type="molecule type" value="Genomic_DNA"/>
</dbReference>
<keyword evidence="3" id="KW-1185">Reference proteome</keyword>
<dbReference type="InterPro" id="IPR027372">
    <property type="entry name" value="Phytase-like_dom"/>
</dbReference>
<sequence length="363" mass="38674">MHPLVPILAGLLAAASAADARADEAPLPAPTYRGEFVVPTGLKLSGSEFGGISGLDYDPESETFYAISDDRSERAPARFYALKLALSEKGIGTLDIAATETLENADGKPFAAGAIDPEAIRIDAKRRKIYWSSEGDGAGRPQIFAAGMDGRAERSFDLPEAFLPDAGGTRGIHENLAFEGLAISPDGTTLYAMTENALVQDGDKATFEAGSRSRLLAIDLRTGKPGAEYVYETDRIPFRPKEEGGSADNGVSEMTALPDGRLVTVERSYVAGVGNHIAFYVVDPKAGEAIGEGTAAADVAPLKKTQWFKIDEGDFGGLDIDNIECLTFGPEIAGERSIVIASDNNFSRHQKTQFVLFTFKKGD</sequence>
<evidence type="ECO:0000259" key="1">
    <source>
        <dbReference type="Pfam" id="PF13449"/>
    </source>
</evidence>
<protein>
    <submittedName>
        <fullName evidence="2">Esterase-like activity of phytase family protein</fullName>
    </submittedName>
</protein>
<organism evidence="2 3">
    <name type="scientific">Jiella sonneratiae</name>
    <dbReference type="NCBI Taxonomy" id="2816856"/>
    <lineage>
        <taxon>Bacteria</taxon>
        <taxon>Pseudomonadati</taxon>
        <taxon>Pseudomonadota</taxon>
        <taxon>Alphaproteobacteria</taxon>
        <taxon>Hyphomicrobiales</taxon>
        <taxon>Aurantimonadaceae</taxon>
        <taxon>Jiella</taxon>
    </lineage>
</organism>
<reference evidence="2 3" key="1">
    <citation type="submission" date="2021-03" db="EMBL/GenBank/DDBJ databases">
        <title>Whole genome sequence of Jiella sp. MQZ13P-4.</title>
        <authorList>
            <person name="Tuo L."/>
        </authorList>
    </citation>
    <scope>NUCLEOTIDE SEQUENCE [LARGE SCALE GENOMIC DNA]</scope>
    <source>
        <strain evidence="2 3">MQZ13P-4</strain>
    </source>
</reference>
<accession>A0ABS3J776</accession>
<dbReference type="Pfam" id="PF13449">
    <property type="entry name" value="Phytase-like"/>
    <property type="match status" value="1"/>
</dbReference>
<feature type="domain" description="Phytase-like" evidence="1">
    <location>
        <begin position="48"/>
        <end position="346"/>
    </location>
</feature>
<dbReference type="SUPFAM" id="SSF63829">
    <property type="entry name" value="Calcium-dependent phosphotriesterase"/>
    <property type="match status" value="1"/>
</dbReference>
<dbReference type="PANTHER" id="PTHR37957:SF1">
    <property type="entry name" value="PHYTASE-LIKE DOMAIN-CONTAINING PROTEIN"/>
    <property type="match status" value="1"/>
</dbReference>
<name>A0ABS3J776_9HYPH</name>
<gene>
    <name evidence="2" type="ORF">J1C47_17860</name>
</gene>